<dbReference type="Pfam" id="PF02719">
    <property type="entry name" value="Polysacc_synt_2"/>
    <property type="match status" value="1"/>
</dbReference>
<dbReference type="SUPFAM" id="SSF51735">
    <property type="entry name" value="NAD(P)-binding Rossmann-fold domains"/>
    <property type="match status" value="1"/>
</dbReference>
<comment type="similarity">
    <text evidence="1">Belongs to the polysaccharide synthase family.</text>
</comment>
<organism evidence="4 5">
    <name type="scientific">Candidatus Nitrospira inopinata</name>
    <dbReference type="NCBI Taxonomy" id="1715989"/>
    <lineage>
        <taxon>Bacteria</taxon>
        <taxon>Pseudomonadati</taxon>
        <taxon>Nitrospirota</taxon>
        <taxon>Nitrospiria</taxon>
        <taxon>Nitrospirales</taxon>
        <taxon>Nitrospiraceae</taxon>
        <taxon>Nitrospira</taxon>
    </lineage>
</organism>
<feature type="transmembrane region" description="Helical" evidence="2">
    <location>
        <begin position="43"/>
        <end position="64"/>
    </location>
</feature>
<feature type="transmembrane region" description="Helical" evidence="2">
    <location>
        <begin position="114"/>
        <end position="133"/>
    </location>
</feature>
<protein>
    <submittedName>
        <fullName evidence="4">Putative polysaccharide biosynthesis protein EpsC</fullName>
    </submittedName>
</protein>
<name>A0A0S4KXU5_9BACT</name>
<dbReference type="RefSeq" id="WP_082633847.1">
    <property type="nucleotide sequence ID" value="NZ_LN885086.1"/>
</dbReference>
<evidence type="ECO:0000256" key="1">
    <source>
        <dbReference type="ARBA" id="ARBA00007430"/>
    </source>
</evidence>
<dbReference type="Proteomes" id="UP000066284">
    <property type="component" value="Chromosome 1"/>
</dbReference>
<dbReference type="AlphaFoldDB" id="A0A0S4KXU5"/>
<dbReference type="InterPro" id="IPR036291">
    <property type="entry name" value="NAD(P)-bd_dom_sf"/>
</dbReference>
<feature type="transmembrane region" description="Helical" evidence="2">
    <location>
        <begin position="84"/>
        <end position="102"/>
    </location>
</feature>
<feature type="transmembrane region" description="Helical" evidence="2">
    <location>
        <begin position="139"/>
        <end position="161"/>
    </location>
</feature>
<dbReference type="SUPFAM" id="SSF53335">
    <property type="entry name" value="S-adenosyl-L-methionine-dependent methyltransferases"/>
    <property type="match status" value="1"/>
</dbReference>
<dbReference type="Gene3D" id="3.40.50.720">
    <property type="entry name" value="NAD(P)-binding Rossmann-like Domain"/>
    <property type="match status" value="2"/>
</dbReference>
<sequence length="649" mass="71366">MRSVNESNVGALDHATARMKQLAAKLFHAIAQRYGQLLLDYRSLVVIGTQLALIAAANLTAFALRFDADIPPLYRSVMWKHLPAVLLIFGSGLWVFGIQRGLWRYVGLHDLGRILWASLASATLFYGVVHLILGNTEYPRSVIILTGLLSGLYLAGIRLGVRWFREWLQIIGPTARRVLIVGAGNAGEQLVRDMLSDPDYNSRPVAFVDDDPVKRKMKIHGIPVLGTTADIKTVADRVEAHEIIVAIPSASTHVKQKILAGSEGCTAPIKILPSVKRLLGDPVSLQQVRPMSLEDLLQREPIQTDCQELHPLIEGKTVLVTGAGGSIGSELCRQIARYKPESLVLFERYENALHALLLELRAAFPRVGVLPIVADVTMPDRVAEVFRQAKPDLVFHAAAHKHVPLMELNPKEAVRNNVIGTRVVAEESMKSGVDRFVLISTDKAVNPSSVMGATKRIAEHLVRGFSHKGLTKFTVVRFGNVLGSNGSVVPLFAEQIRKGGPVTVTDPEIRRFFMTIPEAVQLVLQASVMGQGGEVFVLDMGEQIRVADLARNMIVLSGLVPGKDIEIVYTGLRPGEKLYEELFEASEQVEKTPHAKINQAVGVPVPVDELDRWLERLESSLPGSDDDELLQDLKRLIPSFKPSLSERVS</sequence>
<dbReference type="EMBL" id="LN885086">
    <property type="protein sequence ID" value="CUQ68058.1"/>
    <property type="molecule type" value="Genomic_DNA"/>
</dbReference>
<keyword evidence="5" id="KW-1185">Reference proteome</keyword>
<dbReference type="Pfam" id="PF13727">
    <property type="entry name" value="CoA_binding_3"/>
    <property type="match status" value="1"/>
</dbReference>
<dbReference type="InterPro" id="IPR051203">
    <property type="entry name" value="Polysaccharide_Synthase-Rel"/>
</dbReference>
<dbReference type="CDD" id="cd05237">
    <property type="entry name" value="UDP_invert_4-6DH_SDR_e"/>
    <property type="match status" value="1"/>
</dbReference>
<dbReference type="KEGG" id="nio:NITINOP_3086"/>
<evidence type="ECO:0000259" key="3">
    <source>
        <dbReference type="Pfam" id="PF02719"/>
    </source>
</evidence>
<dbReference type="InterPro" id="IPR003869">
    <property type="entry name" value="Polysac_CapD-like"/>
</dbReference>
<evidence type="ECO:0000313" key="4">
    <source>
        <dbReference type="EMBL" id="CUQ68058.1"/>
    </source>
</evidence>
<feature type="domain" description="Polysaccharide biosynthesis protein CapD-like" evidence="3">
    <location>
        <begin position="318"/>
        <end position="599"/>
    </location>
</feature>
<dbReference type="STRING" id="1715989.NITINOP_3086"/>
<accession>A0A0S4KXU5</accession>
<dbReference type="OrthoDB" id="9803111at2"/>
<proteinExistence type="inferred from homology"/>
<evidence type="ECO:0000313" key="5">
    <source>
        <dbReference type="Proteomes" id="UP000066284"/>
    </source>
</evidence>
<evidence type="ECO:0000256" key="2">
    <source>
        <dbReference type="SAM" id="Phobius"/>
    </source>
</evidence>
<keyword evidence="2" id="KW-1133">Transmembrane helix</keyword>
<dbReference type="PANTHER" id="PTHR43318">
    <property type="entry name" value="UDP-N-ACETYLGLUCOSAMINE 4,6-DEHYDRATASE"/>
    <property type="match status" value="1"/>
</dbReference>
<dbReference type="InterPro" id="IPR029063">
    <property type="entry name" value="SAM-dependent_MTases_sf"/>
</dbReference>
<gene>
    <name evidence="4" type="primary">epsC</name>
    <name evidence="4" type="ORF">NITINOP_3086</name>
</gene>
<keyword evidence="2" id="KW-0812">Transmembrane</keyword>
<reference evidence="5" key="1">
    <citation type="submission" date="2015-09" db="EMBL/GenBank/DDBJ databases">
        <authorList>
            <person name="Daims H."/>
        </authorList>
    </citation>
    <scope>NUCLEOTIDE SEQUENCE [LARGE SCALE GENOMIC DNA]</scope>
</reference>
<keyword evidence="2" id="KW-0472">Membrane</keyword>
<dbReference type="PANTHER" id="PTHR43318:SF1">
    <property type="entry name" value="POLYSACCHARIDE BIOSYNTHESIS PROTEIN EPSC-RELATED"/>
    <property type="match status" value="1"/>
</dbReference>